<keyword evidence="2" id="KW-0732">Signal</keyword>
<name>A0A1Z2L0F5_9ACTN</name>
<evidence type="ECO:0000256" key="2">
    <source>
        <dbReference type="SAM" id="SignalP"/>
    </source>
</evidence>
<accession>A0A1Z2L0F5</accession>
<dbReference type="RefSeq" id="WP_087926189.1">
    <property type="nucleotide sequence ID" value="NZ_CP021744.1"/>
</dbReference>
<evidence type="ECO:0000313" key="3">
    <source>
        <dbReference type="EMBL" id="ARZ67789.1"/>
    </source>
</evidence>
<gene>
    <name evidence="3" type="ORF">SMD11_2137</name>
</gene>
<organism evidence="3 4">
    <name type="scientific">Streptomyces albireticuli</name>
    <dbReference type="NCBI Taxonomy" id="1940"/>
    <lineage>
        <taxon>Bacteria</taxon>
        <taxon>Bacillati</taxon>
        <taxon>Actinomycetota</taxon>
        <taxon>Actinomycetes</taxon>
        <taxon>Kitasatosporales</taxon>
        <taxon>Streptomycetaceae</taxon>
        <taxon>Streptomyces</taxon>
    </lineage>
</organism>
<feature type="region of interest" description="Disordered" evidence="1">
    <location>
        <begin position="27"/>
        <end position="54"/>
    </location>
</feature>
<reference evidence="3 4" key="1">
    <citation type="submission" date="2017-06" db="EMBL/GenBank/DDBJ databases">
        <title>Streptomyces albireticuli Genome sequencing and assembly.</title>
        <authorList>
            <person name="Wang Y."/>
            <person name="Du B."/>
            <person name="Ding Y."/>
            <person name="Liu H."/>
            <person name="Hou Q."/>
            <person name="Liu K."/>
            <person name="Yao L."/>
            <person name="Wang C."/>
        </authorList>
    </citation>
    <scope>NUCLEOTIDE SEQUENCE [LARGE SCALE GENOMIC DNA]</scope>
    <source>
        <strain evidence="3 4">MDJK11</strain>
    </source>
</reference>
<dbReference type="KEGG" id="salj:SMD11_2137"/>
<sequence length="260" mass="25853">MRRTTVRRTAVAASAVSLALLVSACGSDKKSDAKDEPKGKASQSAPAAGGGKALSQAELEKLMVTEADVPGHKVTPATAADLATAKAVSTDKAECKPLVEAMNLHGAGAPSATVTRKVVALPQKPSTAPDASPEDKAKAALGALGATITADTLGAHSDEKAAGEALAGLKKAGAACAGGFTVIADGEKTKMTKVAPADYTAGDEAVAFTLGLDVEGGQTAPTHLVAVRKGSTVATFYALSLTGQAQQPKAVVDAQVKKLG</sequence>
<dbReference type="PROSITE" id="PS51257">
    <property type="entry name" value="PROKAR_LIPOPROTEIN"/>
    <property type="match status" value="1"/>
</dbReference>
<feature type="compositionally biased region" description="Basic and acidic residues" evidence="1">
    <location>
        <begin position="27"/>
        <end position="39"/>
    </location>
</feature>
<feature type="signal peptide" evidence="2">
    <location>
        <begin position="1"/>
        <end position="24"/>
    </location>
</feature>
<evidence type="ECO:0008006" key="5">
    <source>
        <dbReference type="Google" id="ProtNLM"/>
    </source>
</evidence>
<evidence type="ECO:0000256" key="1">
    <source>
        <dbReference type="SAM" id="MobiDB-lite"/>
    </source>
</evidence>
<dbReference type="EMBL" id="CP021744">
    <property type="protein sequence ID" value="ARZ67789.1"/>
    <property type="molecule type" value="Genomic_DNA"/>
</dbReference>
<dbReference type="AlphaFoldDB" id="A0A1Z2L0F5"/>
<protein>
    <recommendedName>
        <fullName evidence="5">Lipoprotein</fullName>
    </recommendedName>
</protein>
<dbReference type="Proteomes" id="UP000195755">
    <property type="component" value="Chromosome"/>
</dbReference>
<evidence type="ECO:0000313" key="4">
    <source>
        <dbReference type="Proteomes" id="UP000195755"/>
    </source>
</evidence>
<dbReference type="OrthoDB" id="4180700at2"/>
<proteinExistence type="predicted"/>
<feature type="chain" id="PRO_5039168477" description="Lipoprotein" evidence="2">
    <location>
        <begin position="25"/>
        <end position="260"/>
    </location>
</feature>